<evidence type="ECO:0000256" key="3">
    <source>
        <dbReference type="ARBA" id="ARBA00022801"/>
    </source>
</evidence>
<keyword evidence="8" id="KW-0732">Signal</keyword>
<keyword evidence="4" id="KW-0788">Thiol protease</keyword>
<proteinExistence type="inferred from homology"/>
<dbReference type="OMA" id="ANECAVA"/>
<evidence type="ECO:0000313" key="11">
    <source>
        <dbReference type="EMBL" id="CAD7080375.1"/>
    </source>
</evidence>
<gene>
    <name evidence="11" type="ORF">HERILL_LOCUS3532</name>
</gene>
<keyword evidence="2" id="KW-0645">Protease</keyword>
<feature type="chain" id="PRO_5031184551" evidence="8">
    <location>
        <begin position="22"/>
        <end position="541"/>
    </location>
</feature>
<dbReference type="InterPro" id="IPR000668">
    <property type="entry name" value="Peptidase_C1A_C"/>
</dbReference>
<evidence type="ECO:0000256" key="7">
    <source>
        <dbReference type="SAM" id="MobiDB-lite"/>
    </source>
</evidence>
<dbReference type="FunFam" id="3.90.70.10:FF:000332">
    <property type="entry name" value="Cathepsin L1"/>
    <property type="match status" value="1"/>
</dbReference>
<dbReference type="InterPro" id="IPR013201">
    <property type="entry name" value="Prot_inhib_I29"/>
</dbReference>
<dbReference type="Gene3D" id="3.90.70.10">
    <property type="entry name" value="Cysteine proteinases"/>
    <property type="match status" value="1"/>
</dbReference>
<evidence type="ECO:0000256" key="5">
    <source>
        <dbReference type="ARBA" id="ARBA00023145"/>
    </source>
</evidence>
<dbReference type="InterPro" id="IPR025661">
    <property type="entry name" value="Pept_asp_AS"/>
</dbReference>
<dbReference type="PROSITE" id="PS00139">
    <property type="entry name" value="THIOL_PROTEASE_CYS"/>
    <property type="match status" value="1"/>
</dbReference>
<reference evidence="11 12" key="1">
    <citation type="submission" date="2020-11" db="EMBL/GenBank/DDBJ databases">
        <authorList>
            <person name="Wallbank WR R."/>
            <person name="Pardo Diaz C."/>
            <person name="Kozak K."/>
            <person name="Martin S."/>
            <person name="Jiggins C."/>
            <person name="Moest M."/>
            <person name="Warren A I."/>
            <person name="Generalovic N T."/>
            <person name="Byers J.R.P. K."/>
            <person name="Montejo-Kovacevich G."/>
            <person name="Yen C E."/>
        </authorList>
    </citation>
    <scope>NUCLEOTIDE SEQUENCE [LARGE SCALE GENOMIC DNA]</scope>
</reference>
<dbReference type="CDD" id="cd02248">
    <property type="entry name" value="Peptidase_C1A"/>
    <property type="match status" value="1"/>
</dbReference>
<dbReference type="AlphaFoldDB" id="A0A7R8UGC8"/>
<dbReference type="PANTHER" id="PTHR12411">
    <property type="entry name" value="CYSTEINE PROTEASE FAMILY C1-RELATED"/>
    <property type="match status" value="1"/>
</dbReference>
<feature type="domain" description="Peptidase C1A papain C-terminal" evidence="9">
    <location>
        <begin position="327"/>
        <end position="540"/>
    </location>
</feature>
<comment type="similarity">
    <text evidence="1">Belongs to the peptidase C1 family.</text>
</comment>
<evidence type="ECO:0000259" key="10">
    <source>
        <dbReference type="SMART" id="SM00848"/>
    </source>
</evidence>
<dbReference type="OrthoDB" id="65740at2759"/>
<feature type="signal peptide" evidence="8">
    <location>
        <begin position="1"/>
        <end position="21"/>
    </location>
</feature>
<dbReference type="InterPro" id="IPR013128">
    <property type="entry name" value="Peptidase_C1A"/>
</dbReference>
<evidence type="ECO:0000259" key="9">
    <source>
        <dbReference type="SMART" id="SM00645"/>
    </source>
</evidence>
<dbReference type="InterPro" id="IPR000169">
    <property type="entry name" value="Pept_cys_AS"/>
</dbReference>
<evidence type="ECO:0000256" key="4">
    <source>
        <dbReference type="ARBA" id="ARBA00022807"/>
    </source>
</evidence>
<evidence type="ECO:0000256" key="6">
    <source>
        <dbReference type="ARBA" id="ARBA00023157"/>
    </source>
</evidence>
<dbReference type="SMART" id="SM00645">
    <property type="entry name" value="Pept_C1"/>
    <property type="match status" value="1"/>
</dbReference>
<dbReference type="EMBL" id="LR899010">
    <property type="protein sequence ID" value="CAD7080375.1"/>
    <property type="molecule type" value="Genomic_DNA"/>
</dbReference>
<dbReference type="SUPFAM" id="SSF54001">
    <property type="entry name" value="Cysteine proteinases"/>
    <property type="match status" value="1"/>
</dbReference>
<dbReference type="SMART" id="SM00848">
    <property type="entry name" value="Inhibitor_I29"/>
    <property type="match status" value="1"/>
</dbReference>
<dbReference type="InParanoid" id="A0A7R8UGC8"/>
<dbReference type="InterPro" id="IPR039417">
    <property type="entry name" value="Peptidase_C1A_papain-like"/>
</dbReference>
<dbReference type="Pfam" id="PF08246">
    <property type="entry name" value="Inhibitor_I29"/>
    <property type="match status" value="1"/>
</dbReference>
<name>A0A7R8UGC8_HERIL</name>
<dbReference type="Proteomes" id="UP000594454">
    <property type="component" value="Chromosome 2"/>
</dbReference>
<sequence>MELKCVTVIFCILGATAIALASVEEPPKWPPVYIVEGSLHVPTSDIEEPFKAWYDSIAGRSRIDYYGGTVKTYQVPGQPHGEIVHIEVMPVSNGTVNIMHQFYVEDPGTLDIQPALPETKNMEFAGSETFMSVECDRYTMKIKAGNKLEINTLWVQYINPANQSTLRVPVPKRFDRKVYTDYNVFEHFYIDYYYLDPGHIPADVFEISIEKDGQILNSGLDFGINPMGNYIQYDRDHLSRRFQQFLFEYNKSYTTATEAEYRRDIFYQNLLYIQSKNRANLGYTLAVNRFADLTQDEMKAFQGRRPSTRPNSGKPFPYQRNEVEGNFPEQLDWRISGAVTPIKDQSMCGSCWAFGTVGAVEGAYFMKTNKSLRLSEQAVMDCSWAYGPRGCFGGSEVDALSWIKAVGGIPSDEEYGPYLAMAGYCHLSNMTLRVPIADYYIVPRNDPDALKFALFKHGPVVVGIESAKMDFSFYKSGVYSSGCSNMINHNVLAVGYGVLNGKPYWLVKNSWGIDWGNGGYILMSAEGNTCCILRQPVYVTM</sequence>
<evidence type="ECO:0000256" key="2">
    <source>
        <dbReference type="ARBA" id="ARBA00022670"/>
    </source>
</evidence>
<protein>
    <submittedName>
        <fullName evidence="11">Uncharacterized protein</fullName>
    </submittedName>
</protein>
<dbReference type="GO" id="GO:0008234">
    <property type="term" value="F:cysteine-type peptidase activity"/>
    <property type="evidence" value="ECO:0007669"/>
    <property type="project" value="UniProtKB-KW"/>
</dbReference>
<evidence type="ECO:0000256" key="1">
    <source>
        <dbReference type="ARBA" id="ARBA00008455"/>
    </source>
</evidence>
<evidence type="ECO:0000313" key="12">
    <source>
        <dbReference type="Proteomes" id="UP000594454"/>
    </source>
</evidence>
<organism evidence="11 12">
    <name type="scientific">Hermetia illucens</name>
    <name type="common">Black soldier fly</name>
    <dbReference type="NCBI Taxonomy" id="343691"/>
    <lineage>
        <taxon>Eukaryota</taxon>
        <taxon>Metazoa</taxon>
        <taxon>Ecdysozoa</taxon>
        <taxon>Arthropoda</taxon>
        <taxon>Hexapoda</taxon>
        <taxon>Insecta</taxon>
        <taxon>Pterygota</taxon>
        <taxon>Neoptera</taxon>
        <taxon>Endopterygota</taxon>
        <taxon>Diptera</taxon>
        <taxon>Brachycera</taxon>
        <taxon>Stratiomyomorpha</taxon>
        <taxon>Stratiomyidae</taxon>
        <taxon>Hermetiinae</taxon>
        <taxon>Hermetia</taxon>
    </lineage>
</organism>
<keyword evidence="6" id="KW-1015">Disulfide bond</keyword>
<feature type="domain" description="Cathepsin propeptide inhibitor" evidence="10">
    <location>
        <begin position="242"/>
        <end position="298"/>
    </location>
</feature>
<accession>A0A7R8UGC8</accession>
<keyword evidence="5" id="KW-0865">Zymogen</keyword>
<keyword evidence="12" id="KW-1185">Reference proteome</keyword>
<dbReference type="Pfam" id="PF00112">
    <property type="entry name" value="Peptidase_C1"/>
    <property type="match status" value="1"/>
</dbReference>
<evidence type="ECO:0000256" key="8">
    <source>
        <dbReference type="SAM" id="SignalP"/>
    </source>
</evidence>
<keyword evidence="3" id="KW-0378">Hydrolase</keyword>
<dbReference type="PROSITE" id="PS00640">
    <property type="entry name" value="THIOL_PROTEASE_ASN"/>
    <property type="match status" value="1"/>
</dbReference>
<dbReference type="InterPro" id="IPR038765">
    <property type="entry name" value="Papain-like_cys_pep_sf"/>
</dbReference>
<feature type="region of interest" description="Disordered" evidence="7">
    <location>
        <begin position="300"/>
        <end position="319"/>
    </location>
</feature>
<dbReference type="PRINTS" id="PR00705">
    <property type="entry name" value="PAPAIN"/>
</dbReference>
<dbReference type="GO" id="GO:0006508">
    <property type="term" value="P:proteolysis"/>
    <property type="evidence" value="ECO:0007669"/>
    <property type="project" value="UniProtKB-KW"/>
</dbReference>